<dbReference type="RefSeq" id="WP_306099990.1">
    <property type="nucleotide sequence ID" value="NZ_CP162601.1"/>
</dbReference>
<dbReference type="AlphaFoldDB" id="A0AB39HDG2"/>
<gene>
    <name evidence="1" type="ORF">AB0763_06785</name>
</gene>
<dbReference type="EMBL" id="CP162601">
    <property type="protein sequence ID" value="XDK23948.1"/>
    <property type="molecule type" value="Genomic_DNA"/>
</dbReference>
<sequence>MELEIITLLSSELGGIDGFISQKPEGISLPAFVVECRQGRGESLYGNQGKPLGYDYELQVNILDSRYVAIRNKRELVIELLDGFTGLIGDLDVIDCRLSDTTLGMNLDKSYECVLFFTIKTK</sequence>
<reference evidence="1" key="1">
    <citation type="submission" date="2024-07" db="EMBL/GenBank/DDBJ databases">
        <title>Genome Analysis of a Potential Novel Vibrio Species Secreting pH- and Thermo-stable Alginate Lyase and its Application in Producing Alginate Oligosaccharides.</title>
        <authorList>
            <person name="Huang H."/>
            <person name="Bao K."/>
        </authorList>
    </citation>
    <scope>NUCLEOTIDE SEQUENCE</scope>
    <source>
        <strain evidence="1">HB236076</strain>
    </source>
</reference>
<proteinExistence type="predicted"/>
<organism evidence="1">
    <name type="scientific">Vibrio sp. HB236076</name>
    <dbReference type="NCBI Taxonomy" id="3232307"/>
    <lineage>
        <taxon>Bacteria</taxon>
        <taxon>Pseudomonadati</taxon>
        <taxon>Pseudomonadota</taxon>
        <taxon>Gammaproteobacteria</taxon>
        <taxon>Vibrionales</taxon>
        <taxon>Vibrionaceae</taxon>
        <taxon>Vibrio</taxon>
    </lineage>
</organism>
<protein>
    <recommendedName>
        <fullName evidence="2">DUF3168 domain-containing protein</fullName>
    </recommendedName>
</protein>
<evidence type="ECO:0008006" key="2">
    <source>
        <dbReference type="Google" id="ProtNLM"/>
    </source>
</evidence>
<evidence type="ECO:0000313" key="1">
    <source>
        <dbReference type="EMBL" id="XDK23948.1"/>
    </source>
</evidence>
<name>A0AB39HDG2_9VIBR</name>
<accession>A0AB39HDG2</accession>
<dbReference type="KEGG" id="vih:AB0763_06785"/>